<evidence type="ECO:0000313" key="4">
    <source>
        <dbReference type="Proteomes" id="UP001500037"/>
    </source>
</evidence>
<feature type="transmembrane region" description="Helical" evidence="2">
    <location>
        <begin position="226"/>
        <end position="247"/>
    </location>
</feature>
<keyword evidence="2" id="KW-0472">Membrane</keyword>
<evidence type="ECO:0000256" key="1">
    <source>
        <dbReference type="SAM" id="MobiDB-lite"/>
    </source>
</evidence>
<organism evidence="3 4">
    <name type="scientific">Kitasatospora nipponensis</name>
    <dbReference type="NCBI Taxonomy" id="258049"/>
    <lineage>
        <taxon>Bacteria</taxon>
        <taxon>Bacillati</taxon>
        <taxon>Actinomycetota</taxon>
        <taxon>Actinomycetes</taxon>
        <taxon>Kitasatosporales</taxon>
        <taxon>Streptomycetaceae</taxon>
        <taxon>Kitasatospora</taxon>
    </lineage>
</organism>
<feature type="transmembrane region" description="Helical" evidence="2">
    <location>
        <begin position="121"/>
        <end position="137"/>
    </location>
</feature>
<name>A0ABN1T8H8_9ACTN</name>
<sequence length="359" mass="37172">MSGSTMSPVLRGSWLYGTVLLTLACYAVTIAFAPAAGHPPAAALGTLLFLGTSVHVASTAWFWTVGAVRRHMLASPGRYLVAPAVLVAGSALLAAALPAAAFGWVLPGFLAWQFFHFQKQNLGLAALAATSYGAGGLSRSERRAVTGAGLAGIVGLLARPGLLQLGVDPRLEPLRPFAAAGYGLCVLAGLALLVRRPRGRRPVPFVLVQLLCLLFFLPAFCFDSPYAAVAGLTAAHGYQYLVIMGLVAAGGRRAGLDRLLSLALLLNIALLLGTGLNLASHLHGASAPGGRALYGGYLGLVAAHFVVDAGLWRLRDAFPRAFLADRLPYLVPHPRPSQPTGRPGDPTAGTPVPAGGRGD</sequence>
<feature type="transmembrane region" description="Helical" evidence="2">
    <location>
        <begin position="41"/>
        <end position="68"/>
    </location>
</feature>
<dbReference type="EMBL" id="BAAALF010000335">
    <property type="protein sequence ID" value="GAA1069502.1"/>
    <property type="molecule type" value="Genomic_DNA"/>
</dbReference>
<feature type="transmembrane region" description="Helical" evidence="2">
    <location>
        <begin position="259"/>
        <end position="280"/>
    </location>
</feature>
<feature type="transmembrane region" description="Helical" evidence="2">
    <location>
        <begin position="12"/>
        <end position="35"/>
    </location>
</feature>
<keyword evidence="2" id="KW-1133">Transmembrane helix</keyword>
<dbReference type="Proteomes" id="UP001500037">
    <property type="component" value="Unassembled WGS sequence"/>
</dbReference>
<keyword evidence="2" id="KW-0812">Transmembrane</keyword>
<keyword evidence="4" id="KW-1185">Reference proteome</keyword>
<evidence type="ECO:0000313" key="3">
    <source>
        <dbReference type="EMBL" id="GAA1069502.1"/>
    </source>
</evidence>
<comment type="caution">
    <text evidence="3">The sequence shown here is derived from an EMBL/GenBank/DDBJ whole genome shotgun (WGS) entry which is preliminary data.</text>
</comment>
<evidence type="ECO:0000256" key="2">
    <source>
        <dbReference type="SAM" id="Phobius"/>
    </source>
</evidence>
<feature type="transmembrane region" description="Helical" evidence="2">
    <location>
        <begin position="203"/>
        <end position="220"/>
    </location>
</feature>
<feature type="transmembrane region" description="Helical" evidence="2">
    <location>
        <begin position="174"/>
        <end position="194"/>
    </location>
</feature>
<protein>
    <submittedName>
        <fullName evidence="3">Uncharacterized protein</fullName>
    </submittedName>
</protein>
<reference evidence="3 4" key="1">
    <citation type="journal article" date="2019" name="Int. J. Syst. Evol. Microbiol.">
        <title>The Global Catalogue of Microorganisms (GCM) 10K type strain sequencing project: providing services to taxonomists for standard genome sequencing and annotation.</title>
        <authorList>
            <consortium name="The Broad Institute Genomics Platform"/>
            <consortium name="The Broad Institute Genome Sequencing Center for Infectious Disease"/>
            <person name="Wu L."/>
            <person name="Ma J."/>
        </authorList>
    </citation>
    <scope>NUCLEOTIDE SEQUENCE [LARGE SCALE GENOMIC DNA]</scope>
    <source>
        <strain evidence="3 4">JCM 13004</strain>
    </source>
</reference>
<proteinExistence type="predicted"/>
<feature type="transmembrane region" description="Helical" evidence="2">
    <location>
        <begin position="144"/>
        <end position="162"/>
    </location>
</feature>
<feature type="transmembrane region" description="Helical" evidence="2">
    <location>
        <begin position="292"/>
        <end position="312"/>
    </location>
</feature>
<feature type="transmembrane region" description="Helical" evidence="2">
    <location>
        <begin position="80"/>
        <end position="101"/>
    </location>
</feature>
<feature type="region of interest" description="Disordered" evidence="1">
    <location>
        <begin position="333"/>
        <end position="359"/>
    </location>
</feature>
<gene>
    <name evidence="3" type="ORF">GCM10009665_76920</name>
</gene>
<accession>A0ABN1T8H8</accession>